<reference evidence="1" key="1">
    <citation type="submission" date="2019-08" db="EMBL/GenBank/DDBJ databases">
        <authorList>
            <person name="Kucharzyk K."/>
            <person name="Murdoch R.W."/>
            <person name="Higgins S."/>
            <person name="Loffler F."/>
        </authorList>
    </citation>
    <scope>NUCLEOTIDE SEQUENCE</scope>
</reference>
<dbReference type="Pfam" id="PF14106">
    <property type="entry name" value="DUF4279"/>
    <property type="match status" value="1"/>
</dbReference>
<evidence type="ECO:0000313" key="1">
    <source>
        <dbReference type="EMBL" id="MPM58173.1"/>
    </source>
</evidence>
<dbReference type="AlphaFoldDB" id="A0A645B4U5"/>
<protein>
    <recommendedName>
        <fullName evidence="2">DUF4279 domain-containing protein</fullName>
    </recommendedName>
</protein>
<gene>
    <name evidence="1" type="ORF">SDC9_105002</name>
</gene>
<proteinExistence type="predicted"/>
<organism evidence="1">
    <name type="scientific">bioreactor metagenome</name>
    <dbReference type="NCBI Taxonomy" id="1076179"/>
    <lineage>
        <taxon>unclassified sequences</taxon>
        <taxon>metagenomes</taxon>
        <taxon>ecological metagenomes</taxon>
    </lineage>
</organism>
<name>A0A645B4U5_9ZZZZ</name>
<comment type="caution">
    <text evidence="1">The sequence shown here is derived from an EMBL/GenBank/DDBJ whole genome shotgun (WGS) entry which is preliminary data.</text>
</comment>
<evidence type="ECO:0008006" key="2">
    <source>
        <dbReference type="Google" id="ProtNLM"/>
    </source>
</evidence>
<sequence>MTSPPLTTREYAYFHITGPSTHEDVTVLLGVKPSEAWNAGDVNLRTCKPRKLMSWRLRSSLDDTRPLAEHIAQILEGLYPRVDALRRLWVEHDLTLQCVGYYPSSGHGMHFDREQIRKAAMLGLALDLDFYFIDDHAHEI</sequence>
<accession>A0A645B4U5</accession>
<dbReference type="InterPro" id="IPR025459">
    <property type="entry name" value="DUF4279"/>
</dbReference>
<dbReference type="EMBL" id="VSSQ01016631">
    <property type="protein sequence ID" value="MPM58173.1"/>
    <property type="molecule type" value="Genomic_DNA"/>
</dbReference>